<evidence type="ECO:0000313" key="1">
    <source>
        <dbReference type="EMBL" id="QHT97125.1"/>
    </source>
</evidence>
<protein>
    <submittedName>
        <fullName evidence="1">Uncharacterized protein</fullName>
    </submittedName>
</protein>
<proteinExistence type="predicted"/>
<accession>A0A6C0IXG2</accession>
<dbReference type="AlphaFoldDB" id="A0A6C0IXG2"/>
<organism evidence="1">
    <name type="scientific">viral metagenome</name>
    <dbReference type="NCBI Taxonomy" id="1070528"/>
    <lineage>
        <taxon>unclassified sequences</taxon>
        <taxon>metagenomes</taxon>
        <taxon>organismal metagenomes</taxon>
    </lineage>
</organism>
<sequence>MLRRAVYRNTVIIGSLSQHELLNLYKVKIPEKDRLVNVERQQYLLAKLTGKRAFTKLKHRQLFRFLPSPFFVAAFFPCECFENALSSSILTVWINWICCGLYDFDVDIYFRNLHTMKVQLGKLYDEKQPI</sequence>
<name>A0A6C0IXG2_9ZZZZ</name>
<reference evidence="1" key="1">
    <citation type="journal article" date="2020" name="Nature">
        <title>Giant virus diversity and host interactions through global metagenomics.</title>
        <authorList>
            <person name="Schulz F."/>
            <person name="Roux S."/>
            <person name="Paez-Espino D."/>
            <person name="Jungbluth S."/>
            <person name="Walsh D.A."/>
            <person name="Denef V.J."/>
            <person name="McMahon K.D."/>
            <person name="Konstantinidis K.T."/>
            <person name="Eloe-Fadrosh E.A."/>
            <person name="Kyrpides N.C."/>
            <person name="Woyke T."/>
        </authorList>
    </citation>
    <scope>NUCLEOTIDE SEQUENCE</scope>
    <source>
        <strain evidence="1">GVMAG-M-3300024510-1</strain>
    </source>
</reference>
<dbReference type="EMBL" id="MN740272">
    <property type="protein sequence ID" value="QHT97125.1"/>
    <property type="molecule type" value="Genomic_DNA"/>
</dbReference>